<dbReference type="PANTHER" id="PTHR12411">
    <property type="entry name" value="CYSTEINE PROTEASE FAMILY C1-RELATED"/>
    <property type="match status" value="1"/>
</dbReference>
<proteinExistence type="inferred from homology"/>
<dbReference type="SMART" id="SM00645">
    <property type="entry name" value="Pept_C1"/>
    <property type="match status" value="1"/>
</dbReference>
<dbReference type="InterPro" id="IPR013201">
    <property type="entry name" value="Prot_inhib_I29"/>
</dbReference>
<dbReference type="Pfam" id="PF08246">
    <property type="entry name" value="Inhibitor_I29"/>
    <property type="match status" value="1"/>
</dbReference>
<gene>
    <name evidence="10" type="ORF">B4U80_10289</name>
</gene>
<evidence type="ECO:0000256" key="6">
    <source>
        <dbReference type="ARBA" id="ARBA00023157"/>
    </source>
</evidence>
<comment type="caution">
    <text evidence="10">The sequence shown here is derived from an EMBL/GenBank/DDBJ whole genome shotgun (WGS) entry which is preliminary data.</text>
</comment>
<dbReference type="PROSITE" id="PS00139">
    <property type="entry name" value="THIOL_PROTEASE_CYS"/>
    <property type="match status" value="1"/>
</dbReference>
<evidence type="ECO:0000313" key="11">
    <source>
        <dbReference type="Proteomes" id="UP000288716"/>
    </source>
</evidence>
<dbReference type="InterPro" id="IPR013128">
    <property type="entry name" value="Peptidase_C1A"/>
</dbReference>
<dbReference type="CDD" id="cd02248">
    <property type="entry name" value="Peptidase_C1A"/>
    <property type="match status" value="1"/>
</dbReference>
<dbReference type="OrthoDB" id="498368at2759"/>
<feature type="signal peptide" evidence="7">
    <location>
        <begin position="1"/>
        <end position="19"/>
    </location>
</feature>
<feature type="domain" description="Cathepsin propeptide inhibitor" evidence="9">
    <location>
        <begin position="26"/>
        <end position="95"/>
    </location>
</feature>
<dbReference type="STRING" id="299467.A0A443SQE0"/>
<evidence type="ECO:0000256" key="2">
    <source>
        <dbReference type="ARBA" id="ARBA00022670"/>
    </source>
</evidence>
<dbReference type="EMBL" id="NCKV01000807">
    <property type="protein sequence ID" value="RWS29685.1"/>
    <property type="molecule type" value="Genomic_DNA"/>
</dbReference>
<keyword evidence="7" id="KW-0732">Signal</keyword>
<reference evidence="10 11" key="1">
    <citation type="journal article" date="2018" name="Gigascience">
        <title>Genomes of trombidid mites reveal novel predicted allergens and laterally-transferred genes associated with secondary metabolism.</title>
        <authorList>
            <person name="Dong X."/>
            <person name="Chaisiri K."/>
            <person name="Xia D."/>
            <person name="Armstrong S.D."/>
            <person name="Fang Y."/>
            <person name="Donnelly M.J."/>
            <person name="Kadowaki T."/>
            <person name="McGarry J.W."/>
            <person name="Darby A.C."/>
            <person name="Makepeace B.L."/>
        </authorList>
    </citation>
    <scope>NUCLEOTIDE SEQUENCE [LARGE SCALE GENOMIC DNA]</scope>
    <source>
        <strain evidence="10">UoL-UT</strain>
    </source>
</reference>
<dbReference type="VEuPathDB" id="VectorBase:LDEU002356"/>
<keyword evidence="11" id="KW-1185">Reference proteome</keyword>
<keyword evidence="2" id="KW-0645">Protease</keyword>
<dbReference type="Gene3D" id="1.10.287.2250">
    <property type="match status" value="1"/>
</dbReference>
<feature type="chain" id="PRO_5019375566" evidence="7">
    <location>
        <begin position="20"/>
        <end position="373"/>
    </location>
</feature>
<comment type="similarity">
    <text evidence="1">Belongs to the peptidase C1 family.</text>
</comment>
<keyword evidence="5" id="KW-0865">Zymogen</keyword>
<dbReference type="SMART" id="SM00848">
    <property type="entry name" value="Inhibitor_I29"/>
    <property type="match status" value="1"/>
</dbReference>
<dbReference type="SUPFAM" id="SSF54001">
    <property type="entry name" value="Cysteine proteinases"/>
    <property type="match status" value="1"/>
</dbReference>
<evidence type="ECO:0000256" key="7">
    <source>
        <dbReference type="SAM" id="SignalP"/>
    </source>
</evidence>
<dbReference type="PRINTS" id="PR00705">
    <property type="entry name" value="PAPAIN"/>
</dbReference>
<feature type="domain" description="Peptidase C1A papain C-terminal" evidence="8">
    <location>
        <begin position="157"/>
        <end position="370"/>
    </location>
</feature>
<protein>
    <submittedName>
        <fullName evidence="10">Cathepsin O-like cysteine peptidase protein</fullName>
    </submittedName>
</protein>
<evidence type="ECO:0000313" key="10">
    <source>
        <dbReference type="EMBL" id="RWS29685.1"/>
    </source>
</evidence>
<evidence type="ECO:0000256" key="4">
    <source>
        <dbReference type="ARBA" id="ARBA00022807"/>
    </source>
</evidence>
<sequence length="373" mass="42462">MVLLMVALLSFFLCHSSELETYEVQFQQFVKEHNKNYVPGTTEYKRRFDIFVVSMYCFESFKSLKRIERLNTLRTHEESAIYGVTKFADLTPTEFEDRGMFEYTLAKFLLHYNVLMPTDKYLELRRLENEIENGLGLRRHKRDTYANDIVSKLPAKFPVRIDWRDKKVISPVRNQGKCGACWAYSTIETIEAMVAITTKKPLVELSVQQIIDCAAEDNHGCDGGDTCGALSWMSDYNVKIQTAADYPMRDDAGDCRAVSPKTGVQIYSNFTCNNYTGDEIEMVKLLAEHGPLVAAVDAASWQDYLGGIIQYHCETKRNHAVQIVGYDISGEIPYYIVRNTWGTEFGLDGYLRIAIGKNLCGIAEEISAVDVKE</sequence>
<keyword evidence="6" id="KW-1015">Disulfide bond</keyword>
<evidence type="ECO:0000259" key="9">
    <source>
        <dbReference type="SMART" id="SM00848"/>
    </source>
</evidence>
<dbReference type="InterPro" id="IPR039417">
    <property type="entry name" value="Peptidase_C1A_papain-like"/>
</dbReference>
<dbReference type="Pfam" id="PF00112">
    <property type="entry name" value="Peptidase_C1"/>
    <property type="match status" value="1"/>
</dbReference>
<dbReference type="GO" id="GO:0006508">
    <property type="term" value="P:proteolysis"/>
    <property type="evidence" value="ECO:0007669"/>
    <property type="project" value="UniProtKB-KW"/>
</dbReference>
<name>A0A443SQE0_9ACAR</name>
<dbReference type="AlphaFoldDB" id="A0A443SQE0"/>
<dbReference type="InterPro" id="IPR000668">
    <property type="entry name" value="Peptidase_C1A_C"/>
</dbReference>
<evidence type="ECO:0000259" key="8">
    <source>
        <dbReference type="SMART" id="SM00645"/>
    </source>
</evidence>
<dbReference type="GO" id="GO:0008234">
    <property type="term" value="F:cysteine-type peptidase activity"/>
    <property type="evidence" value="ECO:0007669"/>
    <property type="project" value="UniProtKB-KW"/>
</dbReference>
<dbReference type="InterPro" id="IPR038765">
    <property type="entry name" value="Papain-like_cys_pep_sf"/>
</dbReference>
<evidence type="ECO:0000256" key="5">
    <source>
        <dbReference type="ARBA" id="ARBA00023145"/>
    </source>
</evidence>
<evidence type="ECO:0000256" key="3">
    <source>
        <dbReference type="ARBA" id="ARBA00022801"/>
    </source>
</evidence>
<organism evidence="10 11">
    <name type="scientific">Leptotrombidium deliense</name>
    <dbReference type="NCBI Taxonomy" id="299467"/>
    <lineage>
        <taxon>Eukaryota</taxon>
        <taxon>Metazoa</taxon>
        <taxon>Ecdysozoa</taxon>
        <taxon>Arthropoda</taxon>
        <taxon>Chelicerata</taxon>
        <taxon>Arachnida</taxon>
        <taxon>Acari</taxon>
        <taxon>Acariformes</taxon>
        <taxon>Trombidiformes</taxon>
        <taxon>Prostigmata</taxon>
        <taxon>Anystina</taxon>
        <taxon>Parasitengona</taxon>
        <taxon>Trombiculoidea</taxon>
        <taxon>Trombiculidae</taxon>
        <taxon>Leptotrombidium</taxon>
    </lineage>
</organism>
<keyword evidence="3" id="KW-0378">Hydrolase</keyword>
<keyword evidence="4" id="KW-0788">Thiol protease</keyword>
<accession>A0A443SQE0</accession>
<evidence type="ECO:0000256" key="1">
    <source>
        <dbReference type="ARBA" id="ARBA00008455"/>
    </source>
</evidence>
<dbReference type="Gene3D" id="3.90.70.10">
    <property type="entry name" value="Cysteine proteinases"/>
    <property type="match status" value="1"/>
</dbReference>
<dbReference type="InterPro" id="IPR000169">
    <property type="entry name" value="Pept_cys_AS"/>
</dbReference>
<dbReference type="Proteomes" id="UP000288716">
    <property type="component" value="Unassembled WGS sequence"/>
</dbReference>